<dbReference type="InterPro" id="IPR001229">
    <property type="entry name" value="Jacalin-like_lectin_dom"/>
</dbReference>
<dbReference type="PANTHER" id="PTHR46506">
    <property type="entry name" value="OS05G0143600 PROTEIN"/>
    <property type="match status" value="1"/>
</dbReference>
<keyword evidence="2" id="KW-0430">Lectin</keyword>
<proteinExistence type="inferred from homology"/>
<dbReference type="EMBL" id="JAFEMO010000006">
    <property type="protein sequence ID" value="KAH7569151.1"/>
    <property type="molecule type" value="Genomic_DNA"/>
</dbReference>
<feature type="region of interest" description="Disordered" evidence="3">
    <location>
        <begin position="1"/>
        <end position="27"/>
    </location>
</feature>
<evidence type="ECO:0000256" key="3">
    <source>
        <dbReference type="SAM" id="MobiDB-lite"/>
    </source>
</evidence>
<evidence type="ECO:0000313" key="6">
    <source>
        <dbReference type="Proteomes" id="UP000827721"/>
    </source>
</evidence>
<keyword evidence="6" id="KW-1185">Reference proteome</keyword>
<comment type="similarity">
    <text evidence="1">Belongs to the jacalin lectin family.</text>
</comment>
<evidence type="ECO:0000313" key="5">
    <source>
        <dbReference type="EMBL" id="KAH7569151.1"/>
    </source>
</evidence>
<evidence type="ECO:0000259" key="4">
    <source>
        <dbReference type="PROSITE" id="PS51752"/>
    </source>
</evidence>
<dbReference type="InterPro" id="IPR033734">
    <property type="entry name" value="Jacalin-like_lectin_dom_plant"/>
</dbReference>
<evidence type="ECO:0000256" key="2">
    <source>
        <dbReference type="ARBA" id="ARBA00022734"/>
    </source>
</evidence>
<organism evidence="5 6">
    <name type="scientific">Xanthoceras sorbifolium</name>
    <dbReference type="NCBI Taxonomy" id="99658"/>
    <lineage>
        <taxon>Eukaryota</taxon>
        <taxon>Viridiplantae</taxon>
        <taxon>Streptophyta</taxon>
        <taxon>Embryophyta</taxon>
        <taxon>Tracheophyta</taxon>
        <taxon>Spermatophyta</taxon>
        <taxon>Magnoliopsida</taxon>
        <taxon>eudicotyledons</taxon>
        <taxon>Gunneridae</taxon>
        <taxon>Pentapetalae</taxon>
        <taxon>rosids</taxon>
        <taxon>malvids</taxon>
        <taxon>Sapindales</taxon>
        <taxon>Sapindaceae</taxon>
        <taxon>Xanthoceroideae</taxon>
        <taxon>Xanthoceras</taxon>
    </lineage>
</organism>
<feature type="domain" description="Jacalin-type lectin" evidence="4">
    <location>
        <begin position="14"/>
        <end position="155"/>
    </location>
</feature>
<dbReference type="Proteomes" id="UP000827721">
    <property type="component" value="Unassembled WGS sequence"/>
</dbReference>
<evidence type="ECO:0000256" key="1">
    <source>
        <dbReference type="ARBA" id="ARBA00006568"/>
    </source>
</evidence>
<gene>
    <name evidence="5" type="ORF">JRO89_XS06G0114300</name>
</gene>
<comment type="caution">
    <text evidence="5">The sequence shown here is derived from an EMBL/GenBank/DDBJ whole genome shotgun (WGS) entry which is preliminary data.</text>
</comment>
<sequence>MERRSYNREKWKNPQKEGPWGSQQEGTAWSYTPTGPIIEIDIWYDYIFNSITFKSINEGTVETSGKFGGGGGKRQDIISLEWPDEYLTAITGTLHCVSGMYVVESISFLTNLNKFGPFGPTSGTPFNFSTRGKIIVGFFGRCDMFINAIGVYIKNTAELFEDDNRRSDYE</sequence>
<dbReference type="InterPro" id="IPR036404">
    <property type="entry name" value="Jacalin-like_lectin_dom_sf"/>
</dbReference>
<name>A0ABQ8HXR5_9ROSI</name>
<dbReference type="SUPFAM" id="SSF51101">
    <property type="entry name" value="Mannose-binding lectins"/>
    <property type="match status" value="1"/>
</dbReference>
<feature type="compositionally biased region" description="Basic and acidic residues" evidence="3">
    <location>
        <begin position="1"/>
        <end position="15"/>
    </location>
</feature>
<dbReference type="SMART" id="SM00915">
    <property type="entry name" value="Jacalin"/>
    <property type="match status" value="1"/>
</dbReference>
<dbReference type="CDD" id="cd09612">
    <property type="entry name" value="Jacalin"/>
    <property type="match status" value="1"/>
</dbReference>
<accession>A0ABQ8HXR5</accession>
<reference evidence="5 6" key="1">
    <citation type="submission" date="2021-02" db="EMBL/GenBank/DDBJ databases">
        <title>Plant Genome Project.</title>
        <authorList>
            <person name="Zhang R.-G."/>
        </authorList>
    </citation>
    <scope>NUCLEOTIDE SEQUENCE [LARGE SCALE GENOMIC DNA]</scope>
    <source>
        <tissue evidence="5">Leaves</tissue>
    </source>
</reference>
<dbReference type="Pfam" id="PF01419">
    <property type="entry name" value="Jacalin"/>
    <property type="match status" value="1"/>
</dbReference>
<protein>
    <recommendedName>
        <fullName evidence="4">Jacalin-type lectin domain-containing protein</fullName>
    </recommendedName>
</protein>
<dbReference type="Gene3D" id="2.100.10.30">
    <property type="entry name" value="Jacalin-like lectin domain"/>
    <property type="match status" value="1"/>
</dbReference>
<dbReference type="PROSITE" id="PS51752">
    <property type="entry name" value="JACALIN_LECTIN"/>
    <property type="match status" value="1"/>
</dbReference>